<dbReference type="PROSITE" id="PS51918">
    <property type="entry name" value="RADICAL_SAM"/>
    <property type="match status" value="1"/>
</dbReference>
<dbReference type="CDD" id="cd02068">
    <property type="entry name" value="radical_SAM_B12_BD"/>
    <property type="match status" value="1"/>
</dbReference>
<keyword evidence="5" id="KW-0479">Metal-binding</keyword>
<dbReference type="EMBL" id="DSZH01000007">
    <property type="protein sequence ID" value="HGU46950.1"/>
    <property type="molecule type" value="Genomic_DNA"/>
</dbReference>
<dbReference type="SMART" id="SM00729">
    <property type="entry name" value="Elp3"/>
    <property type="match status" value="1"/>
</dbReference>
<dbReference type="PANTHER" id="PTHR43409">
    <property type="entry name" value="ANAEROBIC MAGNESIUM-PROTOPORPHYRIN IX MONOMETHYL ESTER CYCLASE-RELATED"/>
    <property type="match status" value="1"/>
</dbReference>
<dbReference type="Gene3D" id="3.40.50.280">
    <property type="entry name" value="Cobalamin-binding domain"/>
    <property type="match status" value="1"/>
</dbReference>
<dbReference type="InterPro" id="IPR051198">
    <property type="entry name" value="BchE-like"/>
</dbReference>
<evidence type="ECO:0000313" key="10">
    <source>
        <dbReference type="EMBL" id="HGQ54939.1"/>
    </source>
</evidence>
<evidence type="ECO:0000313" key="11">
    <source>
        <dbReference type="EMBL" id="HGU46950.1"/>
    </source>
</evidence>
<dbReference type="InterPro" id="IPR007197">
    <property type="entry name" value="rSAM"/>
</dbReference>
<dbReference type="Pfam" id="PF02310">
    <property type="entry name" value="B12-binding"/>
    <property type="match status" value="1"/>
</dbReference>
<keyword evidence="2" id="KW-0489">Methyltransferase</keyword>
<dbReference type="InterPro" id="IPR006638">
    <property type="entry name" value="Elp3/MiaA/NifB-like_rSAM"/>
</dbReference>
<name>A0A7C4W6Q8_UNCW3</name>
<evidence type="ECO:0000256" key="3">
    <source>
        <dbReference type="ARBA" id="ARBA00022679"/>
    </source>
</evidence>
<evidence type="ECO:0000259" key="8">
    <source>
        <dbReference type="PROSITE" id="PS51332"/>
    </source>
</evidence>
<sequence>MKLLLVVPAMEDEKERRLKGKAFRMPQISLGILASLTPEDVEVCYVDENLEDINYECGADLVGITVMTATAPRAYKIAQNFKQVGAKVIFGGIHPSILPQEALRYGDSVVVGEAEYVWKEVIEDFKRKELKPIYYGKRVESKDIVSPKREVFKNKGYYFTSILQATRGCPYDCDFCSVSLFFGRSFRNREIKDIIKEIEEINHPLIGFLDDNLMGNKRFAKKLFYELIPLKIRWLGQASLTIADDLELLRLAKRSGCSGLFIGIESISEAGLKEVNKRYQKAKTLLEKIKRIQEEGILIEGSFIFGLDSDTPDIFDETLDFVFKSKMALASFGILTPYPGTKLQKRLMEENRIITYDWRLYDCGHAVFKPKNMTIERLQEGLDYCWYKFYSYKNIFKRVFSLGYRFPLLGLPVLILNLSYKRMLFKTTDISSWFSSKNYGFLPETA</sequence>
<dbReference type="GO" id="GO:0031419">
    <property type="term" value="F:cobalamin binding"/>
    <property type="evidence" value="ECO:0007669"/>
    <property type="project" value="InterPro"/>
</dbReference>
<dbReference type="SFLD" id="SFLDG01082">
    <property type="entry name" value="B12-binding_domain_containing"/>
    <property type="match status" value="1"/>
</dbReference>
<dbReference type="InterPro" id="IPR023404">
    <property type="entry name" value="rSAM_horseshoe"/>
</dbReference>
<dbReference type="GO" id="GO:0046872">
    <property type="term" value="F:metal ion binding"/>
    <property type="evidence" value="ECO:0007669"/>
    <property type="project" value="UniProtKB-KW"/>
</dbReference>
<dbReference type="SUPFAM" id="SSF102114">
    <property type="entry name" value="Radical SAM enzymes"/>
    <property type="match status" value="1"/>
</dbReference>
<keyword evidence="6" id="KW-0408">Iron</keyword>
<dbReference type="InterPro" id="IPR058240">
    <property type="entry name" value="rSAM_sf"/>
</dbReference>
<gene>
    <name evidence="11" type="ORF">ENT60_00105</name>
    <name evidence="10" type="ORF">ENU28_00565</name>
</gene>
<dbReference type="InterPro" id="IPR034466">
    <property type="entry name" value="Methyltransferase_Class_B"/>
</dbReference>
<evidence type="ECO:0000256" key="5">
    <source>
        <dbReference type="ARBA" id="ARBA00022723"/>
    </source>
</evidence>
<dbReference type="Pfam" id="PF04055">
    <property type="entry name" value="Radical_SAM"/>
    <property type="match status" value="1"/>
</dbReference>
<evidence type="ECO:0000259" key="9">
    <source>
        <dbReference type="PROSITE" id="PS51918"/>
    </source>
</evidence>
<evidence type="ECO:0000256" key="6">
    <source>
        <dbReference type="ARBA" id="ARBA00023004"/>
    </source>
</evidence>
<feature type="domain" description="Radical SAM core" evidence="9">
    <location>
        <begin position="155"/>
        <end position="371"/>
    </location>
</feature>
<dbReference type="GO" id="GO:0003824">
    <property type="term" value="F:catalytic activity"/>
    <property type="evidence" value="ECO:0007669"/>
    <property type="project" value="InterPro"/>
</dbReference>
<dbReference type="SFLD" id="SFLDS00029">
    <property type="entry name" value="Radical_SAM"/>
    <property type="match status" value="1"/>
</dbReference>
<keyword evidence="4" id="KW-0949">S-adenosyl-L-methionine</keyword>
<dbReference type="GO" id="GO:0005829">
    <property type="term" value="C:cytosol"/>
    <property type="evidence" value="ECO:0007669"/>
    <property type="project" value="TreeGrafter"/>
</dbReference>
<reference evidence="11" key="1">
    <citation type="journal article" date="2020" name="mSystems">
        <title>Genome- and Community-Level Interaction Insights into Carbon Utilization and Element Cycling Functions of Hydrothermarchaeota in Hydrothermal Sediment.</title>
        <authorList>
            <person name="Zhou Z."/>
            <person name="Liu Y."/>
            <person name="Xu W."/>
            <person name="Pan J."/>
            <person name="Luo Z.H."/>
            <person name="Li M."/>
        </authorList>
    </citation>
    <scope>NUCLEOTIDE SEQUENCE [LARGE SCALE GENOMIC DNA]</scope>
    <source>
        <strain evidence="11">SpSt-594</strain>
        <strain evidence="10">SpSt-655</strain>
    </source>
</reference>
<protein>
    <submittedName>
        <fullName evidence="11">B12-binding domain-containing radical SAM protein</fullName>
    </submittedName>
</protein>
<evidence type="ECO:0000256" key="4">
    <source>
        <dbReference type="ARBA" id="ARBA00022691"/>
    </source>
</evidence>
<dbReference type="SFLD" id="SFLDG01123">
    <property type="entry name" value="methyltransferase_(Class_B)"/>
    <property type="match status" value="1"/>
</dbReference>
<dbReference type="AlphaFoldDB" id="A0A7C4W6Q8"/>
<evidence type="ECO:0000256" key="2">
    <source>
        <dbReference type="ARBA" id="ARBA00022603"/>
    </source>
</evidence>
<dbReference type="PROSITE" id="PS51332">
    <property type="entry name" value="B12_BINDING"/>
    <property type="match status" value="1"/>
</dbReference>
<keyword evidence="3" id="KW-0808">Transferase</keyword>
<proteinExistence type="predicted"/>
<organism evidence="11">
    <name type="scientific">candidate division WOR-3 bacterium</name>
    <dbReference type="NCBI Taxonomy" id="2052148"/>
    <lineage>
        <taxon>Bacteria</taxon>
        <taxon>Bacteria division WOR-3</taxon>
    </lineage>
</organism>
<keyword evidence="7" id="KW-0411">Iron-sulfur</keyword>
<dbReference type="InterPro" id="IPR006158">
    <property type="entry name" value="Cobalamin-bd"/>
</dbReference>
<dbReference type="GO" id="GO:0051539">
    <property type="term" value="F:4 iron, 4 sulfur cluster binding"/>
    <property type="evidence" value="ECO:0007669"/>
    <property type="project" value="UniProtKB-KW"/>
</dbReference>
<evidence type="ECO:0000256" key="7">
    <source>
        <dbReference type="ARBA" id="ARBA00023014"/>
    </source>
</evidence>
<accession>A0A7C4W6Q8</accession>
<dbReference type="Gene3D" id="3.80.30.20">
    <property type="entry name" value="tm_1862 like domain"/>
    <property type="match status" value="1"/>
</dbReference>
<feature type="domain" description="B12-binding" evidence="8">
    <location>
        <begin position="46"/>
        <end position="132"/>
    </location>
</feature>
<evidence type="ECO:0000256" key="1">
    <source>
        <dbReference type="ARBA" id="ARBA00001966"/>
    </source>
</evidence>
<comment type="cofactor">
    <cofactor evidence="1">
        <name>[4Fe-4S] cluster</name>
        <dbReference type="ChEBI" id="CHEBI:49883"/>
    </cofactor>
</comment>
<dbReference type="EMBL" id="DTBX01000019">
    <property type="protein sequence ID" value="HGQ54939.1"/>
    <property type="molecule type" value="Genomic_DNA"/>
</dbReference>
<dbReference type="CDD" id="cd01335">
    <property type="entry name" value="Radical_SAM"/>
    <property type="match status" value="1"/>
</dbReference>
<comment type="caution">
    <text evidence="11">The sequence shown here is derived from an EMBL/GenBank/DDBJ whole genome shotgun (WGS) entry which is preliminary data.</text>
</comment>
<dbReference type="PANTHER" id="PTHR43409:SF7">
    <property type="entry name" value="BLL1977 PROTEIN"/>
    <property type="match status" value="1"/>
</dbReference>